<name>A0ABR3FR00_9AGAR</name>
<organism evidence="2 3">
    <name type="scientific">Marasmius crinis-equi</name>
    <dbReference type="NCBI Taxonomy" id="585013"/>
    <lineage>
        <taxon>Eukaryota</taxon>
        <taxon>Fungi</taxon>
        <taxon>Dikarya</taxon>
        <taxon>Basidiomycota</taxon>
        <taxon>Agaricomycotina</taxon>
        <taxon>Agaricomycetes</taxon>
        <taxon>Agaricomycetidae</taxon>
        <taxon>Agaricales</taxon>
        <taxon>Marasmiineae</taxon>
        <taxon>Marasmiaceae</taxon>
        <taxon>Marasmius</taxon>
    </lineage>
</organism>
<feature type="region of interest" description="Disordered" evidence="1">
    <location>
        <begin position="255"/>
        <end position="286"/>
    </location>
</feature>
<keyword evidence="3" id="KW-1185">Reference proteome</keyword>
<reference evidence="2 3" key="1">
    <citation type="submission" date="2024-02" db="EMBL/GenBank/DDBJ databases">
        <title>A draft genome for the cacao thread blight pathogen Marasmius crinis-equi.</title>
        <authorList>
            <person name="Cohen S.P."/>
            <person name="Baruah I.K."/>
            <person name="Amoako-Attah I."/>
            <person name="Bukari Y."/>
            <person name="Meinhardt L.W."/>
            <person name="Bailey B.A."/>
        </authorList>
    </citation>
    <scope>NUCLEOTIDE SEQUENCE [LARGE SCALE GENOMIC DNA]</scope>
    <source>
        <strain evidence="2 3">GH-76</strain>
    </source>
</reference>
<sequence>MLSLQDIVTTPDTQKINLECWTPVPEDEGLPQTQRAFEWLNGLDYLSFPFTNEYNFVMVSSDLKSFLESEETETFFIAPTKDNLERAIRILKHNSNAKKIDQRRRYEEFGAGPWECILLPGEYVNKAKLPQLYKFENGRTIPIELDPNDINTLPRFTSTIHPVVATYYLFRRNPDRFAYSKTPDFLPPNGLIPEPQEKRNMKTRAHVFIACNQPSKRAAHEMWRHEEVEEPCDSPDINSWAVGVVLPPDGDLEGVVSAHRDCSDDDGAPQTAKQVLGRLEEENEKR</sequence>
<protein>
    <submittedName>
        <fullName evidence="2">Uncharacterized protein</fullName>
    </submittedName>
</protein>
<comment type="caution">
    <text evidence="2">The sequence shown here is derived from an EMBL/GenBank/DDBJ whole genome shotgun (WGS) entry which is preliminary data.</text>
</comment>
<evidence type="ECO:0000313" key="2">
    <source>
        <dbReference type="EMBL" id="KAL0577857.1"/>
    </source>
</evidence>
<accession>A0ABR3FR00</accession>
<evidence type="ECO:0000256" key="1">
    <source>
        <dbReference type="SAM" id="MobiDB-lite"/>
    </source>
</evidence>
<dbReference type="EMBL" id="JBAHYK010000133">
    <property type="protein sequence ID" value="KAL0577857.1"/>
    <property type="molecule type" value="Genomic_DNA"/>
</dbReference>
<dbReference type="Proteomes" id="UP001465976">
    <property type="component" value="Unassembled WGS sequence"/>
</dbReference>
<gene>
    <name evidence="2" type="ORF">V5O48_004129</name>
</gene>
<proteinExistence type="predicted"/>
<evidence type="ECO:0000313" key="3">
    <source>
        <dbReference type="Proteomes" id="UP001465976"/>
    </source>
</evidence>